<evidence type="ECO:0000313" key="11">
    <source>
        <dbReference type="Proteomes" id="UP000274922"/>
    </source>
</evidence>
<feature type="transmembrane region" description="Helical" evidence="7">
    <location>
        <begin position="18"/>
        <end position="40"/>
    </location>
</feature>
<name>A0A4P9X432_9FUNG</name>
<accession>A0A4P9X432</accession>
<feature type="transmembrane region" description="Helical" evidence="7">
    <location>
        <begin position="52"/>
        <end position="74"/>
    </location>
</feature>
<organism evidence="9 11">
    <name type="scientific">Caulochytrium protostelioides</name>
    <dbReference type="NCBI Taxonomy" id="1555241"/>
    <lineage>
        <taxon>Eukaryota</taxon>
        <taxon>Fungi</taxon>
        <taxon>Fungi incertae sedis</taxon>
        <taxon>Chytridiomycota</taxon>
        <taxon>Chytridiomycota incertae sedis</taxon>
        <taxon>Chytridiomycetes</taxon>
        <taxon>Caulochytriales</taxon>
        <taxon>Caulochytriaceae</taxon>
        <taxon>Caulochytrium</taxon>
    </lineage>
</organism>
<evidence type="ECO:0000256" key="3">
    <source>
        <dbReference type="ARBA" id="ARBA00022692"/>
    </source>
</evidence>
<dbReference type="Pfam" id="PF10251">
    <property type="entry name" value="PEN-2"/>
    <property type="match status" value="1"/>
</dbReference>
<dbReference type="InterPro" id="IPR019379">
    <property type="entry name" value="Gamma_Secretase_Asp_P_PEN2"/>
</dbReference>
<evidence type="ECO:0000256" key="6">
    <source>
        <dbReference type="ARBA" id="ARBA00023136"/>
    </source>
</evidence>
<evidence type="ECO:0000256" key="4">
    <source>
        <dbReference type="ARBA" id="ARBA00022976"/>
    </source>
</evidence>
<reference evidence="9" key="2">
    <citation type="submission" date="2018-04" db="EMBL/GenBank/DDBJ databases">
        <title>Leveraging single-cell genomics to expand the Fungal Tree of Life.</title>
        <authorList>
            <consortium name="DOE Joint Genome Institute"/>
            <person name="Ahrendt S.R."/>
            <person name="Quandt C.A."/>
            <person name="Ciobanu D."/>
            <person name="Clum A."/>
            <person name="Salamov A."/>
            <person name="Andreopoulos B."/>
            <person name="Cheng J.-F."/>
            <person name="Woyke T."/>
            <person name="Pelin A."/>
            <person name="Henrissat B."/>
            <person name="Benny G.L."/>
            <person name="Smith M.E."/>
            <person name="James T.Y."/>
            <person name="Grigoriev I.V."/>
        </authorList>
    </citation>
    <scope>NUCLEOTIDE SEQUENCE</scope>
    <source>
        <strain evidence="9">ATCC 52028</strain>
    </source>
</reference>
<dbReference type="EMBL" id="ML014255">
    <property type="protein sequence ID" value="RKO99802.1"/>
    <property type="molecule type" value="Genomic_DNA"/>
</dbReference>
<dbReference type="GO" id="GO:0070765">
    <property type="term" value="C:gamma-secretase complex"/>
    <property type="evidence" value="ECO:0007669"/>
    <property type="project" value="TreeGrafter"/>
</dbReference>
<keyword evidence="6 7" id="KW-0472">Membrane</keyword>
<sequence>MAARAKTAPEEVLKTAQYYWYLGFAFLPWLWLTNFLYLYPLCRRRQDLDPRVLRIAYASLAGALVWVVVLAIWIPVFVTQRASWGSLGDVLAINIPYGT</sequence>
<dbReference type="STRING" id="1555241.A0A4P9X432"/>
<comment type="similarity">
    <text evidence="2">Belongs to the PEN-2 family.</text>
</comment>
<evidence type="ECO:0000313" key="9">
    <source>
        <dbReference type="EMBL" id="RKO99802.1"/>
    </source>
</evidence>
<evidence type="ECO:0000313" key="10">
    <source>
        <dbReference type="Proteomes" id="UP000268535"/>
    </source>
</evidence>
<evidence type="ECO:0000256" key="7">
    <source>
        <dbReference type="SAM" id="Phobius"/>
    </source>
</evidence>
<comment type="subcellular location">
    <subcellularLocation>
        <location evidence="1">Membrane</location>
        <topology evidence="1">Multi-pass membrane protein</topology>
    </subcellularLocation>
</comment>
<evidence type="ECO:0000313" key="8">
    <source>
        <dbReference type="EMBL" id="RKO95992.1"/>
    </source>
</evidence>
<evidence type="ECO:0008006" key="12">
    <source>
        <dbReference type="Google" id="ProtNLM"/>
    </source>
</evidence>
<keyword evidence="11" id="KW-1185">Reference proteome</keyword>
<keyword evidence="4" id="KW-0914">Notch signaling pathway</keyword>
<protein>
    <recommendedName>
        <fullName evidence="12">Gamma-secretase subunit PEN-2</fullName>
    </recommendedName>
</protein>
<gene>
    <name evidence="8" type="ORF">CAUPRSCDRAFT_8638</name>
    <name evidence="9" type="ORF">CXG81DRAFT_14005</name>
</gene>
<reference evidence="10 11" key="1">
    <citation type="journal article" date="2018" name="Nat. Microbiol.">
        <title>Leveraging single-cell genomics to expand the fungal tree of life.</title>
        <authorList>
            <person name="Ahrendt S.R."/>
            <person name="Quandt C.A."/>
            <person name="Ciobanu D."/>
            <person name="Clum A."/>
            <person name="Salamov A."/>
            <person name="Andreopoulos B."/>
            <person name="Cheng J.F."/>
            <person name="Woyke T."/>
            <person name="Pelin A."/>
            <person name="Henrissat B."/>
            <person name="Reynolds N.K."/>
            <person name="Benny G.L."/>
            <person name="Smith M.E."/>
            <person name="James T.Y."/>
            <person name="Grigoriev I.V."/>
        </authorList>
    </citation>
    <scope>NUCLEOTIDE SEQUENCE [LARGE SCALE GENOMIC DNA]</scope>
    <source>
        <strain evidence="10 11">ATCC 52028</strain>
    </source>
</reference>
<dbReference type="EMBL" id="ML010538">
    <property type="protein sequence ID" value="RKO95992.1"/>
    <property type="molecule type" value="Genomic_DNA"/>
</dbReference>
<dbReference type="PANTHER" id="PTHR16318:SF0">
    <property type="entry name" value="GAMMA-SECRETASE SUBUNIT PEN-2"/>
    <property type="match status" value="1"/>
</dbReference>
<dbReference type="Proteomes" id="UP000268535">
    <property type="component" value="Unassembled WGS sequence"/>
</dbReference>
<reference evidence="8" key="3">
    <citation type="submission" date="2018-08" db="EMBL/GenBank/DDBJ databases">
        <title>Leveraging single-cell genomics to expand the Fungal Tree of Life.</title>
        <authorList>
            <consortium name="DOE Joint Genome Institute"/>
            <person name="Ahrendt S.R."/>
            <person name="Quandt C.A."/>
            <person name="Ciobanu D."/>
            <person name="Clum A."/>
            <person name="Salamov A."/>
            <person name="Andreopoulos B."/>
            <person name="Cheng J.-F."/>
            <person name="Woyke T."/>
            <person name="Pelin A."/>
            <person name="Henrissat B."/>
            <person name="Reynolds N."/>
            <person name="Benny G.L."/>
            <person name="Smith M.E."/>
            <person name="James T.Y."/>
            <person name="Grigoriev I.V."/>
        </authorList>
    </citation>
    <scope>NUCLEOTIDE SEQUENCE</scope>
    <source>
        <strain evidence="8">ATCC 52028</strain>
    </source>
</reference>
<dbReference type="AlphaFoldDB" id="A0A4P9X432"/>
<dbReference type="PANTHER" id="PTHR16318">
    <property type="entry name" value="GAMMA-SECRETASE SUBUNIT PEN-2"/>
    <property type="match status" value="1"/>
</dbReference>
<dbReference type="Proteomes" id="UP000274922">
    <property type="component" value="Unassembled WGS sequence"/>
</dbReference>
<keyword evidence="3 7" id="KW-0812">Transmembrane</keyword>
<evidence type="ECO:0000256" key="2">
    <source>
        <dbReference type="ARBA" id="ARBA00009607"/>
    </source>
</evidence>
<keyword evidence="5 7" id="KW-1133">Transmembrane helix</keyword>
<evidence type="ECO:0000256" key="5">
    <source>
        <dbReference type="ARBA" id="ARBA00022989"/>
    </source>
</evidence>
<evidence type="ECO:0000256" key="1">
    <source>
        <dbReference type="ARBA" id="ARBA00004141"/>
    </source>
</evidence>
<dbReference type="OrthoDB" id="524898at2759"/>
<proteinExistence type="inferred from homology"/>